<dbReference type="InterPro" id="IPR013148">
    <property type="entry name" value="Glyco_hydro_32_N"/>
</dbReference>
<dbReference type="InterPro" id="IPR001362">
    <property type="entry name" value="Glyco_hydro_32"/>
</dbReference>
<reference evidence="12 13" key="1">
    <citation type="submission" date="2018-08" db="EMBL/GenBank/DDBJ databases">
        <title>A genome reference for cultivated species of the human gut microbiota.</title>
        <authorList>
            <person name="Zou Y."/>
            <person name="Xue W."/>
            <person name="Luo G."/>
        </authorList>
    </citation>
    <scope>NUCLEOTIDE SEQUENCE [LARGE SCALE GENOMIC DNA]</scope>
    <source>
        <strain evidence="12 13">TM07-19</strain>
    </source>
</reference>
<dbReference type="UniPathway" id="UPA00238"/>
<dbReference type="Pfam" id="PF08244">
    <property type="entry name" value="Glyco_hydro_32C"/>
    <property type="match status" value="1"/>
</dbReference>
<dbReference type="PANTHER" id="PTHR43101:SF1">
    <property type="entry name" value="BETA-FRUCTOSIDASE"/>
    <property type="match status" value="1"/>
</dbReference>
<keyword evidence="9" id="KW-0119">Carbohydrate metabolism</keyword>
<evidence type="ECO:0000256" key="9">
    <source>
        <dbReference type="RuleBase" id="RU365015"/>
    </source>
</evidence>
<dbReference type="SUPFAM" id="SSF49899">
    <property type="entry name" value="Concanavalin A-like lectins/glucanases"/>
    <property type="match status" value="1"/>
</dbReference>
<evidence type="ECO:0000256" key="7">
    <source>
        <dbReference type="ARBA" id="ARBA00033367"/>
    </source>
</evidence>
<name>A0A3E4GTL0_9FIRM</name>
<accession>A0A3E4GTL0</accession>
<dbReference type="EC" id="3.2.1.26" evidence="3 8"/>
<comment type="function">
    <text evidence="9">Enables the bacterium to metabolize sucrose as a sole carbon source.</text>
</comment>
<comment type="pathway">
    <text evidence="1 9">Glycan biosynthesis; sucrose metabolism.</text>
</comment>
<evidence type="ECO:0000256" key="8">
    <source>
        <dbReference type="RuleBase" id="RU362110"/>
    </source>
</evidence>
<comment type="caution">
    <text evidence="12">The sequence shown here is derived from an EMBL/GenBank/DDBJ whole genome shotgun (WGS) entry which is preliminary data.</text>
</comment>
<dbReference type="PROSITE" id="PS00609">
    <property type="entry name" value="GLYCOSYL_HYDROL_F32"/>
    <property type="match status" value="1"/>
</dbReference>
<dbReference type="RefSeq" id="WP_117555441.1">
    <property type="nucleotide sequence ID" value="NZ_QSOV01000001.1"/>
</dbReference>
<comment type="catalytic activity">
    <reaction evidence="8">
        <text>Hydrolysis of terminal non-reducing beta-D-fructofuranoside residues in beta-D-fructofuranosides.</text>
        <dbReference type="EC" id="3.2.1.26"/>
    </reaction>
</comment>
<keyword evidence="9" id="KW-0963">Cytoplasm</keyword>
<organism evidence="12 13">
    <name type="scientific">Coprococcus comes</name>
    <dbReference type="NCBI Taxonomy" id="410072"/>
    <lineage>
        <taxon>Bacteria</taxon>
        <taxon>Bacillati</taxon>
        <taxon>Bacillota</taxon>
        <taxon>Clostridia</taxon>
        <taxon>Lachnospirales</taxon>
        <taxon>Lachnospiraceae</taxon>
        <taxon>Coprococcus</taxon>
    </lineage>
</organism>
<evidence type="ECO:0000256" key="4">
    <source>
        <dbReference type="ARBA" id="ARBA00019623"/>
    </source>
</evidence>
<evidence type="ECO:0000256" key="1">
    <source>
        <dbReference type="ARBA" id="ARBA00004914"/>
    </source>
</evidence>
<dbReference type="SMART" id="SM00640">
    <property type="entry name" value="Glyco_32"/>
    <property type="match status" value="1"/>
</dbReference>
<evidence type="ECO:0000256" key="3">
    <source>
        <dbReference type="ARBA" id="ARBA00012758"/>
    </source>
</evidence>
<dbReference type="NCBIfam" id="TIGR01322">
    <property type="entry name" value="scrB_fam"/>
    <property type="match status" value="1"/>
</dbReference>
<comment type="similarity">
    <text evidence="2 8">Belongs to the glycosyl hydrolase 32 family.</text>
</comment>
<sequence>MSEMLEKARKYEDEQGKQIKAKDRPVFHVSPYVGWMNDPNGFSYYRGEYHLFYQYHPYNTYWNSMHWGHVVSKDLLHWEYLPAALAPDEEYDKIGCFSGSATELGDGRQLLIYTAVDQEKMEDETVRDIQTQAVAVGNGKDYKKYEKNPVLTAKDLPEGASKVDFRDPKIWKGKDGNFYCVIGSRPADGSGQILLYRSKDGFEWGFVSILAENKKRFGKMWECPDFFELDGKHVLLTSPQDMLPEGFEFHNGNGTLCIIGEMDKDTYTLKEQFTQSVDYGIDFYAMQTLEAPDGRRIMIGWMQNWDTLAHRDNDSKWFAQMSLPRELSVKNGRLYQTPVKELDAMRKNRVEYNNVVINNDMITLDKIEGRTIDMELVIRPEDKGNVYKKFALRFAQNEKFHTELSFRPDESVLKIDRKFSGSERALVHQRRCRVNGDADELKLRVILDRFSAEIFINDGEQVMSAVLFTEQEAKGISFFAEGAAKIDVVKYDLV</sequence>
<dbReference type="PANTHER" id="PTHR43101">
    <property type="entry name" value="BETA-FRUCTOSIDASE"/>
    <property type="match status" value="1"/>
</dbReference>
<dbReference type="InterPro" id="IPR006232">
    <property type="entry name" value="Suc6P_hydrolase"/>
</dbReference>
<dbReference type="Gene3D" id="2.60.120.560">
    <property type="entry name" value="Exo-inulinase, domain 1"/>
    <property type="match status" value="1"/>
</dbReference>
<dbReference type="SUPFAM" id="SSF75005">
    <property type="entry name" value="Arabinanase/levansucrase/invertase"/>
    <property type="match status" value="1"/>
</dbReference>
<comment type="subcellular location">
    <subcellularLocation>
        <location evidence="9">Cytoplasm</location>
    </subcellularLocation>
</comment>
<dbReference type="Pfam" id="PF00251">
    <property type="entry name" value="Glyco_hydro_32N"/>
    <property type="match status" value="1"/>
</dbReference>
<dbReference type="GO" id="GO:0005737">
    <property type="term" value="C:cytoplasm"/>
    <property type="evidence" value="ECO:0007669"/>
    <property type="project" value="UniProtKB-SubCell"/>
</dbReference>
<proteinExistence type="inferred from homology"/>
<feature type="domain" description="Glycosyl hydrolase family 32 N-terminal" evidence="10">
    <location>
        <begin position="28"/>
        <end position="338"/>
    </location>
</feature>
<keyword evidence="5 8" id="KW-0378">Hydrolase</keyword>
<feature type="domain" description="Glycosyl hydrolase family 32 C-terminal" evidence="11">
    <location>
        <begin position="341"/>
        <end position="487"/>
    </location>
</feature>
<dbReference type="InterPro" id="IPR018053">
    <property type="entry name" value="Glyco_hydro_32_AS"/>
</dbReference>
<dbReference type="InterPro" id="IPR013320">
    <property type="entry name" value="ConA-like_dom_sf"/>
</dbReference>
<dbReference type="InterPro" id="IPR051214">
    <property type="entry name" value="GH32_Enzymes"/>
</dbReference>
<dbReference type="CDD" id="cd08996">
    <property type="entry name" value="GH32_FFase"/>
    <property type="match status" value="1"/>
</dbReference>
<evidence type="ECO:0000256" key="5">
    <source>
        <dbReference type="ARBA" id="ARBA00022801"/>
    </source>
</evidence>
<dbReference type="AlphaFoldDB" id="A0A3E4GTL0"/>
<evidence type="ECO:0000259" key="11">
    <source>
        <dbReference type="Pfam" id="PF08244"/>
    </source>
</evidence>
<dbReference type="Proteomes" id="UP000260655">
    <property type="component" value="Unassembled WGS sequence"/>
</dbReference>
<evidence type="ECO:0000313" key="13">
    <source>
        <dbReference type="Proteomes" id="UP000260655"/>
    </source>
</evidence>
<dbReference type="EMBL" id="QSOV01000001">
    <property type="protein sequence ID" value="RGJ26225.1"/>
    <property type="molecule type" value="Genomic_DNA"/>
</dbReference>
<protein>
    <recommendedName>
        <fullName evidence="4 8">Sucrose-6-phosphate hydrolase</fullName>
        <ecNumber evidence="3 8">3.2.1.26</ecNumber>
    </recommendedName>
    <alternativeName>
        <fullName evidence="7 9">Invertase</fullName>
    </alternativeName>
</protein>
<evidence type="ECO:0000259" key="10">
    <source>
        <dbReference type="Pfam" id="PF00251"/>
    </source>
</evidence>
<dbReference type="Gene3D" id="2.115.10.20">
    <property type="entry name" value="Glycosyl hydrolase domain, family 43"/>
    <property type="match status" value="1"/>
</dbReference>
<dbReference type="GO" id="GO:0004564">
    <property type="term" value="F:beta-fructofuranosidase activity"/>
    <property type="evidence" value="ECO:0007669"/>
    <property type="project" value="UniProtKB-EC"/>
</dbReference>
<evidence type="ECO:0000256" key="6">
    <source>
        <dbReference type="ARBA" id="ARBA00023295"/>
    </source>
</evidence>
<gene>
    <name evidence="12" type="ORF">DXD67_00095</name>
</gene>
<dbReference type="InterPro" id="IPR013189">
    <property type="entry name" value="Glyco_hydro_32_C"/>
</dbReference>
<dbReference type="GO" id="GO:0005985">
    <property type="term" value="P:sucrose metabolic process"/>
    <property type="evidence" value="ECO:0007669"/>
    <property type="project" value="UniProtKB-UniPathway"/>
</dbReference>
<evidence type="ECO:0000256" key="2">
    <source>
        <dbReference type="ARBA" id="ARBA00009902"/>
    </source>
</evidence>
<dbReference type="InterPro" id="IPR023296">
    <property type="entry name" value="Glyco_hydro_beta-prop_sf"/>
</dbReference>
<evidence type="ECO:0000313" key="12">
    <source>
        <dbReference type="EMBL" id="RGJ26225.1"/>
    </source>
</evidence>
<keyword evidence="6 8" id="KW-0326">Glycosidase</keyword>